<comment type="caution">
    <text evidence="1">The sequence shown here is derived from an EMBL/GenBank/DDBJ whole genome shotgun (WGS) entry which is preliminary data.</text>
</comment>
<dbReference type="EMBL" id="AKHW03006061">
    <property type="protein sequence ID" value="KYO24539.1"/>
    <property type="molecule type" value="Genomic_DNA"/>
</dbReference>
<sequence>MRDPTRRAERHLNLPAPNRERLFKNSLLPDEVWQGINMDQESGISRHLVQLIETEQTIFAAHPGIFQIHGSREKQILS</sequence>
<organism evidence="1 2">
    <name type="scientific">Alligator mississippiensis</name>
    <name type="common">American alligator</name>
    <dbReference type="NCBI Taxonomy" id="8496"/>
    <lineage>
        <taxon>Eukaryota</taxon>
        <taxon>Metazoa</taxon>
        <taxon>Chordata</taxon>
        <taxon>Craniata</taxon>
        <taxon>Vertebrata</taxon>
        <taxon>Euteleostomi</taxon>
        <taxon>Archelosauria</taxon>
        <taxon>Archosauria</taxon>
        <taxon>Crocodylia</taxon>
        <taxon>Alligatoridae</taxon>
        <taxon>Alligatorinae</taxon>
        <taxon>Alligator</taxon>
    </lineage>
</organism>
<dbReference type="Proteomes" id="UP000050525">
    <property type="component" value="Unassembled WGS sequence"/>
</dbReference>
<evidence type="ECO:0000313" key="2">
    <source>
        <dbReference type="Proteomes" id="UP000050525"/>
    </source>
</evidence>
<keyword evidence="2" id="KW-1185">Reference proteome</keyword>
<proteinExistence type="predicted"/>
<reference evidence="1 2" key="1">
    <citation type="journal article" date="2012" name="Genome Biol.">
        <title>Sequencing three crocodilian genomes to illuminate the evolution of archosaurs and amniotes.</title>
        <authorList>
            <person name="St John J.A."/>
            <person name="Braun E.L."/>
            <person name="Isberg S.R."/>
            <person name="Miles L.G."/>
            <person name="Chong A.Y."/>
            <person name="Gongora J."/>
            <person name="Dalzell P."/>
            <person name="Moran C."/>
            <person name="Bed'hom B."/>
            <person name="Abzhanov A."/>
            <person name="Burgess S.C."/>
            <person name="Cooksey A.M."/>
            <person name="Castoe T.A."/>
            <person name="Crawford N.G."/>
            <person name="Densmore L.D."/>
            <person name="Drew J.C."/>
            <person name="Edwards S.V."/>
            <person name="Faircloth B.C."/>
            <person name="Fujita M.K."/>
            <person name="Greenwold M.J."/>
            <person name="Hoffmann F.G."/>
            <person name="Howard J.M."/>
            <person name="Iguchi T."/>
            <person name="Janes D.E."/>
            <person name="Khan S.Y."/>
            <person name="Kohno S."/>
            <person name="de Koning A.J."/>
            <person name="Lance S.L."/>
            <person name="McCarthy F.M."/>
            <person name="McCormack J.E."/>
            <person name="Merchant M.E."/>
            <person name="Peterson D.G."/>
            <person name="Pollock D.D."/>
            <person name="Pourmand N."/>
            <person name="Raney B.J."/>
            <person name="Roessler K.A."/>
            <person name="Sanford J.R."/>
            <person name="Sawyer R.H."/>
            <person name="Schmidt C.J."/>
            <person name="Triplett E.W."/>
            <person name="Tuberville T.D."/>
            <person name="Venegas-Anaya M."/>
            <person name="Howard J.T."/>
            <person name="Jarvis E.D."/>
            <person name="Guillette L.J.Jr."/>
            <person name="Glenn T.C."/>
            <person name="Green R.E."/>
            <person name="Ray D.A."/>
        </authorList>
    </citation>
    <scope>NUCLEOTIDE SEQUENCE [LARGE SCALE GENOMIC DNA]</scope>
    <source>
        <strain evidence="1">KSC_2009_1</strain>
    </source>
</reference>
<gene>
    <name evidence="1" type="ORF">Y1Q_0023232</name>
</gene>
<protein>
    <submittedName>
        <fullName evidence="1">Uncharacterized protein</fullName>
    </submittedName>
</protein>
<evidence type="ECO:0000313" key="1">
    <source>
        <dbReference type="EMBL" id="KYO24539.1"/>
    </source>
</evidence>
<name>A0A151MJ92_ALLMI</name>
<accession>A0A151MJ92</accession>
<dbReference type="AlphaFoldDB" id="A0A151MJ92"/>